<dbReference type="EC" id="3.1.3.1" evidence="4"/>
<dbReference type="Proteomes" id="UP001206572">
    <property type="component" value="Unassembled WGS sequence"/>
</dbReference>
<dbReference type="PANTHER" id="PTHR11596">
    <property type="entry name" value="ALKALINE PHOSPHATASE"/>
    <property type="match status" value="1"/>
</dbReference>
<dbReference type="Pfam" id="PF00245">
    <property type="entry name" value="Alk_phosphatase"/>
    <property type="match status" value="1"/>
</dbReference>
<dbReference type="SUPFAM" id="SSF53649">
    <property type="entry name" value="Alkaline phosphatase-like"/>
    <property type="match status" value="1"/>
</dbReference>
<feature type="chain" id="PRO_5045091934" evidence="3">
    <location>
        <begin position="25"/>
        <end position="490"/>
    </location>
</feature>
<gene>
    <name evidence="4" type="ORF">NX780_05350</name>
</gene>
<proteinExistence type="inferred from homology"/>
<organism evidence="4 5">
    <name type="scientific">Massilia agri</name>
    <dbReference type="NCBI Taxonomy" id="1886785"/>
    <lineage>
        <taxon>Bacteria</taxon>
        <taxon>Pseudomonadati</taxon>
        <taxon>Pseudomonadota</taxon>
        <taxon>Betaproteobacteria</taxon>
        <taxon>Burkholderiales</taxon>
        <taxon>Oxalobacteraceae</taxon>
        <taxon>Telluria group</taxon>
        <taxon>Massilia</taxon>
    </lineage>
</organism>
<sequence>MRLSPLAGVALAIALAGCASTPTAPQQAATQQNPVDQRAKNVIFFLGDGLGINTLTAARIFHVGEEGQLAIDRLPESAFVKTYSNDAMVTDSAAGMAAYMTGVKQNNGVISMSPGTRSIAPGKDANGNALVSRCNEAGANGAPAATLLELARRRGMALGVVTNTSVTDATPASSYGHACHRKLETDFAAMLVPGGAGYNSALGSRGIDVMFGGGVQFFTPAERGGKRADGRDLVAELGRQGFRVALDAAQFNALGADPQRPAIGLFAQNHMDYDAVRKPAQQPSLTEMTRKAIDLLAPHAGSQGKGFFLVVEGGLIDHALHATLGKRALQETVSFNDAMQAAIEKMEQLDPGLKNTLIVSTADHDHTLLLNGYTVRTGKTTPTNPGVLGLVRNLDGTPKLDRNGRPFTIIGFGTGENRVNGPRGSQPALTDEIVTRDDYHQEAVVRTRTGAETHGGSDVYLGATGAGAELFRGTIDNTRVFSLIKTAAGL</sequence>
<keyword evidence="5" id="KW-1185">Reference proteome</keyword>
<dbReference type="GO" id="GO:0004035">
    <property type="term" value="F:alkaline phosphatase activity"/>
    <property type="evidence" value="ECO:0007669"/>
    <property type="project" value="UniProtKB-EC"/>
</dbReference>
<dbReference type="PRINTS" id="PR00113">
    <property type="entry name" value="ALKPHPHTASE"/>
</dbReference>
<dbReference type="RefSeq" id="WP_258826823.1">
    <property type="nucleotide sequence ID" value="NZ_JANUHA010000003.1"/>
</dbReference>
<evidence type="ECO:0000313" key="5">
    <source>
        <dbReference type="Proteomes" id="UP001206572"/>
    </source>
</evidence>
<comment type="similarity">
    <text evidence="2">Belongs to the alkaline phosphatase family.</text>
</comment>
<feature type="signal peptide" evidence="3">
    <location>
        <begin position="1"/>
        <end position="24"/>
    </location>
</feature>
<keyword evidence="4" id="KW-0378">Hydrolase</keyword>
<dbReference type="PANTHER" id="PTHR11596:SF5">
    <property type="entry name" value="ALKALINE PHOSPHATASE"/>
    <property type="match status" value="1"/>
</dbReference>
<name>A0ABT2AHP3_9BURK</name>
<dbReference type="EMBL" id="JANUHA010000003">
    <property type="protein sequence ID" value="MCS0595769.1"/>
    <property type="molecule type" value="Genomic_DNA"/>
</dbReference>
<keyword evidence="1" id="KW-0597">Phosphoprotein</keyword>
<keyword evidence="3" id="KW-0732">Signal</keyword>
<evidence type="ECO:0000313" key="4">
    <source>
        <dbReference type="EMBL" id="MCS0595769.1"/>
    </source>
</evidence>
<comment type="caution">
    <text evidence="4">The sequence shown here is derived from an EMBL/GenBank/DDBJ whole genome shotgun (WGS) entry which is preliminary data.</text>
</comment>
<dbReference type="SMART" id="SM00098">
    <property type="entry name" value="alkPPc"/>
    <property type="match status" value="1"/>
</dbReference>
<dbReference type="InterPro" id="IPR001952">
    <property type="entry name" value="Alkaline_phosphatase"/>
</dbReference>
<dbReference type="CDD" id="cd16012">
    <property type="entry name" value="ALP"/>
    <property type="match status" value="1"/>
</dbReference>
<dbReference type="Gene3D" id="3.40.720.10">
    <property type="entry name" value="Alkaline Phosphatase, subunit A"/>
    <property type="match status" value="1"/>
</dbReference>
<evidence type="ECO:0000256" key="1">
    <source>
        <dbReference type="ARBA" id="ARBA00022553"/>
    </source>
</evidence>
<evidence type="ECO:0000256" key="2">
    <source>
        <dbReference type="RuleBase" id="RU003946"/>
    </source>
</evidence>
<dbReference type="InterPro" id="IPR017850">
    <property type="entry name" value="Alkaline_phosphatase_core_sf"/>
</dbReference>
<protein>
    <submittedName>
        <fullName evidence="4">Alkaline phosphatase</fullName>
        <ecNumber evidence="4">3.1.3.1</ecNumber>
    </submittedName>
</protein>
<evidence type="ECO:0000256" key="3">
    <source>
        <dbReference type="SAM" id="SignalP"/>
    </source>
</evidence>
<accession>A0ABT2AHP3</accession>
<dbReference type="PROSITE" id="PS51257">
    <property type="entry name" value="PROKAR_LIPOPROTEIN"/>
    <property type="match status" value="1"/>
</dbReference>
<reference evidence="4 5" key="1">
    <citation type="submission" date="2022-08" db="EMBL/GenBank/DDBJ databases">
        <title>Reclassification of Massilia species as members of the genera Telluria, Duganella, Pseudoduganella, Mokoshia gen. nov. and Zemynaea gen. nov. using orthogonal and non-orthogonal genome-based approaches.</title>
        <authorList>
            <person name="Bowman J.P."/>
        </authorList>
    </citation>
    <scope>NUCLEOTIDE SEQUENCE [LARGE SCALE GENOMIC DNA]</scope>
    <source>
        <strain evidence="4 5">JCM 31661</strain>
    </source>
</reference>